<dbReference type="InterPro" id="IPR043428">
    <property type="entry name" value="LivM-like"/>
</dbReference>
<keyword evidence="4 7" id="KW-1133">Transmembrane helix</keyword>
<comment type="subcellular location">
    <subcellularLocation>
        <location evidence="1">Cell membrane</location>
        <topology evidence="1">Multi-pass membrane protein</topology>
    </subcellularLocation>
</comment>
<feature type="transmembrane region" description="Helical" evidence="7">
    <location>
        <begin position="37"/>
        <end position="54"/>
    </location>
</feature>
<keyword evidence="3 7" id="KW-0812">Transmembrane</keyword>
<dbReference type="GO" id="GO:0015658">
    <property type="term" value="F:branched-chain amino acid transmembrane transporter activity"/>
    <property type="evidence" value="ECO:0007669"/>
    <property type="project" value="InterPro"/>
</dbReference>
<feature type="region of interest" description="Disordered" evidence="6">
    <location>
        <begin position="330"/>
        <end position="365"/>
    </location>
</feature>
<keyword evidence="2" id="KW-1003">Cell membrane</keyword>
<accession>A0A9E6XZN4</accession>
<reference evidence="8" key="1">
    <citation type="journal article" date="2022" name="Int. J. Syst. Evol. Microbiol.">
        <title>Pseudomonas aegrilactucae sp. nov. and Pseudomonas morbosilactucae sp. nov., pathogens causing bacterial rot of lettuce in Japan.</title>
        <authorList>
            <person name="Sawada H."/>
            <person name="Fujikawa T."/>
            <person name="Satou M."/>
        </authorList>
    </citation>
    <scope>NUCLEOTIDE SEQUENCE</scope>
    <source>
        <strain evidence="8">0166_1</strain>
    </source>
</reference>
<evidence type="ECO:0000256" key="1">
    <source>
        <dbReference type="ARBA" id="ARBA00004651"/>
    </source>
</evidence>
<evidence type="ECO:0000256" key="7">
    <source>
        <dbReference type="SAM" id="Phobius"/>
    </source>
</evidence>
<keyword evidence="5 7" id="KW-0472">Membrane</keyword>
<feature type="transmembrane region" description="Helical" evidence="7">
    <location>
        <begin position="66"/>
        <end position="84"/>
    </location>
</feature>
<dbReference type="PANTHER" id="PTHR30482:SF1">
    <property type="entry name" value="BRANCHED-CHAIN AMINO ACID TRANSPORT PERMEASE PROTEIN LIVM-RELATED"/>
    <property type="match status" value="1"/>
</dbReference>
<name>A0A9E6XZN4_9ACTN</name>
<evidence type="ECO:0000313" key="9">
    <source>
        <dbReference type="Proteomes" id="UP001162834"/>
    </source>
</evidence>
<dbReference type="PANTHER" id="PTHR30482">
    <property type="entry name" value="HIGH-AFFINITY BRANCHED-CHAIN AMINO ACID TRANSPORT SYSTEM PERMEASE"/>
    <property type="match status" value="1"/>
</dbReference>
<evidence type="ECO:0000256" key="2">
    <source>
        <dbReference type="ARBA" id="ARBA00022475"/>
    </source>
</evidence>
<evidence type="ECO:0000256" key="6">
    <source>
        <dbReference type="SAM" id="MobiDB-lite"/>
    </source>
</evidence>
<feature type="transmembrane region" description="Helical" evidence="7">
    <location>
        <begin position="104"/>
        <end position="121"/>
    </location>
</feature>
<evidence type="ECO:0000256" key="3">
    <source>
        <dbReference type="ARBA" id="ARBA00022692"/>
    </source>
</evidence>
<dbReference type="CDD" id="cd06581">
    <property type="entry name" value="TM_PBP1_LivM_like"/>
    <property type="match status" value="1"/>
</dbReference>
<sequence length="365" mass="37472">MSNRNGIAAMQLAGPVVLLLIVGLVGSTVSEARQQDFITALVQATIVIAIYVFVGNSGVLSFGHISFVAVGAFAAGIMTIPSLVKPTLLPDLWPFIADHTISNVASLLLAVGLGAAFALLVGAPLMRLAGLAAGIATFAVLEITHNVLRFWEKIGPGAKTLSLVPTTTDMTQATIGAIVAALVAWGYGRTRAARQLRASREDPAAALASGIRIHRQRLLAFAISGGLAGLAGALLVHQLGSITTEQVYLELTFITLAMLVVGGMNSLWGATVGALLISFLDTYLGRAEDGLNVGVGHVTLPDGSSFVVLGVLMVVILVLRPSGLTGGREFRLPGLGRGRGGSSPPPAAEAGDSPRPPRPGATLAS</sequence>
<evidence type="ECO:0000256" key="4">
    <source>
        <dbReference type="ARBA" id="ARBA00022989"/>
    </source>
</evidence>
<feature type="transmembrane region" description="Helical" evidence="7">
    <location>
        <begin position="171"/>
        <end position="188"/>
    </location>
</feature>
<protein>
    <recommendedName>
        <fullName evidence="10">Branched-chain amino acid ABC transporter permease</fullName>
    </recommendedName>
</protein>
<dbReference type="GO" id="GO:0005886">
    <property type="term" value="C:plasma membrane"/>
    <property type="evidence" value="ECO:0007669"/>
    <property type="project" value="UniProtKB-SubCell"/>
</dbReference>
<feature type="transmembrane region" description="Helical" evidence="7">
    <location>
        <begin position="128"/>
        <end position="151"/>
    </location>
</feature>
<dbReference type="EMBL" id="CP087164">
    <property type="protein sequence ID" value="UGS37255.1"/>
    <property type="molecule type" value="Genomic_DNA"/>
</dbReference>
<dbReference type="RefSeq" id="WP_259311312.1">
    <property type="nucleotide sequence ID" value="NZ_CP087164.1"/>
</dbReference>
<evidence type="ECO:0000313" key="8">
    <source>
        <dbReference type="EMBL" id="UGS37255.1"/>
    </source>
</evidence>
<gene>
    <name evidence="8" type="ORF">DSM104329_03670</name>
</gene>
<dbReference type="Pfam" id="PF02653">
    <property type="entry name" value="BPD_transp_2"/>
    <property type="match status" value="1"/>
</dbReference>
<keyword evidence="9" id="KW-1185">Reference proteome</keyword>
<organism evidence="8 9">
    <name type="scientific">Capillimicrobium parvum</name>
    <dbReference type="NCBI Taxonomy" id="2884022"/>
    <lineage>
        <taxon>Bacteria</taxon>
        <taxon>Bacillati</taxon>
        <taxon>Actinomycetota</taxon>
        <taxon>Thermoleophilia</taxon>
        <taxon>Solirubrobacterales</taxon>
        <taxon>Capillimicrobiaceae</taxon>
        <taxon>Capillimicrobium</taxon>
    </lineage>
</organism>
<dbReference type="KEGG" id="sbae:DSM104329_03670"/>
<proteinExistence type="predicted"/>
<evidence type="ECO:0000256" key="5">
    <source>
        <dbReference type="ARBA" id="ARBA00023136"/>
    </source>
</evidence>
<dbReference type="InterPro" id="IPR001851">
    <property type="entry name" value="ABC_transp_permease"/>
</dbReference>
<feature type="transmembrane region" description="Helical" evidence="7">
    <location>
        <begin position="218"/>
        <end position="239"/>
    </location>
</feature>
<evidence type="ECO:0008006" key="10">
    <source>
        <dbReference type="Google" id="ProtNLM"/>
    </source>
</evidence>
<dbReference type="AlphaFoldDB" id="A0A9E6XZN4"/>
<dbReference type="Proteomes" id="UP001162834">
    <property type="component" value="Chromosome"/>
</dbReference>
<feature type="transmembrane region" description="Helical" evidence="7">
    <location>
        <begin position="251"/>
        <end position="277"/>
    </location>
</feature>